<dbReference type="OrthoDB" id="198852at2759"/>
<keyword evidence="2" id="KW-1185">Reference proteome</keyword>
<dbReference type="Proteomes" id="UP001165122">
    <property type="component" value="Unassembled WGS sequence"/>
</dbReference>
<dbReference type="InterPro" id="IPR011889">
    <property type="entry name" value="Liste_lipo_26"/>
</dbReference>
<protein>
    <recommendedName>
        <fullName evidence="3">BspA family leucine-rich repeat surface protein</fullName>
    </recommendedName>
</protein>
<reference evidence="2" key="1">
    <citation type="journal article" date="2023" name="Commun. Biol.">
        <title>Genome analysis of Parmales, the sister group of diatoms, reveals the evolutionary specialization of diatoms from phago-mixotrophs to photoautotrophs.</title>
        <authorList>
            <person name="Ban H."/>
            <person name="Sato S."/>
            <person name="Yoshikawa S."/>
            <person name="Yamada K."/>
            <person name="Nakamura Y."/>
            <person name="Ichinomiya M."/>
            <person name="Sato N."/>
            <person name="Blanc-Mathieu R."/>
            <person name="Endo H."/>
            <person name="Kuwata A."/>
            <person name="Ogata H."/>
        </authorList>
    </citation>
    <scope>NUCLEOTIDE SEQUENCE [LARGE SCALE GENOMIC DNA]</scope>
    <source>
        <strain evidence="2">NIES 3700</strain>
    </source>
</reference>
<organism evidence="1 2">
    <name type="scientific">Triparma laevis f. longispina</name>
    <dbReference type="NCBI Taxonomy" id="1714387"/>
    <lineage>
        <taxon>Eukaryota</taxon>
        <taxon>Sar</taxon>
        <taxon>Stramenopiles</taxon>
        <taxon>Ochrophyta</taxon>
        <taxon>Bolidophyceae</taxon>
        <taxon>Parmales</taxon>
        <taxon>Triparmaceae</taxon>
        <taxon>Triparma</taxon>
    </lineage>
</organism>
<accession>A0A9W7AJ39</accession>
<dbReference type="Pfam" id="PF03382">
    <property type="entry name" value="DUF285"/>
    <property type="match status" value="1"/>
</dbReference>
<proteinExistence type="predicted"/>
<dbReference type="AlphaFoldDB" id="A0A9W7AJ39"/>
<gene>
    <name evidence="1" type="ORF">TrLO_g15208</name>
</gene>
<dbReference type="NCBIfam" id="TIGR02167">
    <property type="entry name" value="Liste_lipo_26"/>
    <property type="match status" value="3"/>
</dbReference>
<dbReference type="InterPro" id="IPR005046">
    <property type="entry name" value="DUF285"/>
</dbReference>
<name>A0A9W7AJ39_9STRA</name>
<evidence type="ECO:0000313" key="1">
    <source>
        <dbReference type="EMBL" id="GMH69264.1"/>
    </source>
</evidence>
<comment type="caution">
    <text evidence="1">The sequence shown here is derived from an EMBL/GenBank/DDBJ whole genome shotgun (WGS) entry which is preliminary data.</text>
</comment>
<evidence type="ECO:0008006" key="3">
    <source>
        <dbReference type="Google" id="ProtNLM"/>
    </source>
</evidence>
<dbReference type="EMBL" id="BRXW01000605">
    <property type="protein sequence ID" value="GMH69264.1"/>
    <property type="molecule type" value="Genomic_DNA"/>
</dbReference>
<evidence type="ECO:0000313" key="2">
    <source>
        <dbReference type="Proteomes" id="UP001165122"/>
    </source>
</evidence>
<sequence length="201" mass="23353">MAGLDVRIVKYKKRSKKAVLVEILRFNRLGDAKRAQIPQLNKDIENDFEDYKRLYGGTQFGERKPNDFSALHNAAQVSRVFWIAAKRTRQSIIQQYNRNMDLRNKMGEWLKDKEAAKTKYGHISGWDVSRVTNMDLLFLDTFGDKMFTDDISSWDVSNVTNMRDMFSCSVFNSDISSWNVGKVTCMEGIFWRAESFNCDLS</sequence>